<sequence length="199" mass="22268">MKLTTNLGTVPMCHVFDFSELTVCSTSQDLRGKTVQTSCSRSSAHSTMEAMPYCSNETVLMSKLCTGAGVKNPRPSNLTRLVTEPRLPKGPISTRVMDVLFRLLTCIWFLLGGLALLATASKQVELCESMETLKGINLKGRRYSVIQGITVLSLCLTFFLVDVYFPKVLIFLLKKLARFLVLPHFSWRYEPVVCCDDFI</sequence>
<evidence type="ECO:0000313" key="2">
    <source>
        <dbReference type="EMBL" id="KAL0295460.1"/>
    </source>
</evidence>
<name>A0AAW2JLR7_9LAMI</name>
<accession>A0AAW2JLR7</accession>
<evidence type="ECO:0000256" key="1">
    <source>
        <dbReference type="SAM" id="Phobius"/>
    </source>
</evidence>
<organism evidence="2">
    <name type="scientific">Sesamum angustifolium</name>
    <dbReference type="NCBI Taxonomy" id="2727405"/>
    <lineage>
        <taxon>Eukaryota</taxon>
        <taxon>Viridiplantae</taxon>
        <taxon>Streptophyta</taxon>
        <taxon>Embryophyta</taxon>
        <taxon>Tracheophyta</taxon>
        <taxon>Spermatophyta</taxon>
        <taxon>Magnoliopsida</taxon>
        <taxon>eudicotyledons</taxon>
        <taxon>Gunneridae</taxon>
        <taxon>Pentapetalae</taxon>
        <taxon>asterids</taxon>
        <taxon>lamiids</taxon>
        <taxon>Lamiales</taxon>
        <taxon>Pedaliaceae</taxon>
        <taxon>Sesamum</taxon>
    </lineage>
</organism>
<gene>
    <name evidence="2" type="ORF">Sangu_3197400</name>
</gene>
<feature type="transmembrane region" description="Helical" evidence="1">
    <location>
        <begin position="99"/>
        <end position="120"/>
    </location>
</feature>
<keyword evidence="1" id="KW-0472">Membrane</keyword>
<reference evidence="2" key="1">
    <citation type="submission" date="2020-06" db="EMBL/GenBank/DDBJ databases">
        <authorList>
            <person name="Li T."/>
            <person name="Hu X."/>
            <person name="Zhang T."/>
            <person name="Song X."/>
            <person name="Zhang H."/>
            <person name="Dai N."/>
            <person name="Sheng W."/>
            <person name="Hou X."/>
            <person name="Wei L."/>
        </authorList>
    </citation>
    <scope>NUCLEOTIDE SEQUENCE</scope>
    <source>
        <strain evidence="2">G01</strain>
        <tissue evidence="2">Leaf</tissue>
    </source>
</reference>
<feature type="transmembrane region" description="Helical" evidence="1">
    <location>
        <begin position="145"/>
        <end position="165"/>
    </location>
</feature>
<keyword evidence="1" id="KW-0812">Transmembrane</keyword>
<keyword evidence="1" id="KW-1133">Transmembrane helix</keyword>
<protein>
    <submittedName>
        <fullName evidence="2">Uncharacterized protein</fullName>
    </submittedName>
</protein>
<reference evidence="2" key="2">
    <citation type="journal article" date="2024" name="Plant">
        <title>Genomic evolution and insights into agronomic trait innovations of Sesamum species.</title>
        <authorList>
            <person name="Miao H."/>
            <person name="Wang L."/>
            <person name="Qu L."/>
            <person name="Liu H."/>
            <person name="Sun Y."/>
            <person name="Le M."/>
            <person name="Wang Q."/>
            <person name="Wei S."/>
            <person name="Zheng Y."/>
            <person name="Lin W."/>
            <person name="Duan Y."/>
            <person name="Cao H."/>
            <person name="Xiong S."/>
            <person name="Wang X."/>
            <person name="Wei L."/>
            <person name="Li C."/>
            <person name="Ma Q."/>
            <person name="Ju M."/>
            <person name="Zhao R."/>
            <person name="Li G."/>
            <person name="Mu C."/>
            <person name="Tian Q."/>
            <person name="Mei H."/>
            <person name="Zhang T."/>
            <person name="Gao T."/>
            <person name="Zhang H."/>
        </authorList>
    </citation>
    <scope>NUCLEOTIDE SEQUENCE</scope>
    <source>
        <strain evidence="2">G01</strain>
    </source>
</reference>
<comment type="caution">
    <text evidence="2">The sequence shown here is derived from an EMBL/GenBank/DDBJ whole genome shotgun (WGS) entry which is preliminary data.</text>
</comment>
<dbReference type="EMBL" id="JACGWK010000698">
    <property type="protein sequence ID" value="KAL0295460.1"/>
    <property type="molecule type" value="Genomic_DNA"/>
</dbReference>
<proteinExistence type="predicted"/>
<dbReference type="AlphaFoldDB" id="A0AAW2JLR7"/>